<evidence type="ECO:0000313" key="1">
    <source>
        <dbReference type="EMBL" id="TNV76785.1"/>
    </source>
</evidence>
<dbReference type="Gene3D" id="3.40.50.1240">
    <property type="entry name" value="Phosphoglycerate mutase-like"/>
    <property type="match status" value="1"/>
</dbReference>
<dbReference type="InterPro" id="IPR013078">
    <property type="entry name" value="His_Pase_superF_clade-1"/>
</dbReference>
<reference evidence="1" key="1">
    <citation type="submission" date="2019-06" db="EMBL/GenBank/DDBJ databases">
        <authorList>
            <person name="Zheng W."/>
        </authorList>
    </citation>
    <scope>NUCLEOTIDE SEQUENCE</scope>
    <source>
        <strain evidence="1">QDHG01</strain>
    </source>
</reference>
<sequence length="310" mass="35345">MVERKQPQKLPTYAQPTKCSDLKITGKQLTQQQPPKFISKPVIQKRVTIPQFQPKIISKVSIKPKRECLVYWVRHGARADQDYSSPLAGTYVYENDIDTYLTEQGHKDAVLAGERIIADVKLQGWNPEEVLKDVKVISSPLLRTLQTSAGIKSTVTNSLDQSIIVNEYMINELRDWDADYLTKSCYATMPHPHILNKYLHNKVKSLVKDTLLGDLPPLTYPDPDLGYDSRFISGWETILQQHFVNSQQHQQKQVLIVVGHHSVIEALLNWAAHVKTIPTDLDPSYCSTIQFKFECTEGKAVLKDVNYIYV</sequence>
<dbReference type="CDD" id="cd07040">
    <property type="entry name" value="HP"/>
    <property type="match status" value="1"/>
</dbReference>
<dbReference type="InterPro" id="IPR051710">
    <property type="entry name" value="Phosphatase_SH3-domain"/>
</dbReference>
<organism evidence="1 2">
    <name type="scientific">Halteria grandinella</name>
    <dbReference type="NCBI Taxonomy" id="5974"/>
    <lineage>
        <taxon>Eukaryota</taxon>
        <taxon>Sar</taxon>
        <taxon>Alveolata</taxon>
        <taxon>Ciliophora</taxon>
        <taxon>Intramacronucleata</taxon>
        <taxon>Spirotrichea</taxon>
        <taxon>Stichotrichia</taxon>
        <taxon>Sporadotrichida</taxon>
        <taxon>Halteriidae</taxon>
        <taxon>Halteria</taxon>
    </lineage>
</organism>
<dbReference type="Proteomes" id="UP000785679">
    <property type="component" value="Unassembled WGS sequence"/>
</dbReference>
<accession>A0A8J8NLI8</accession>
<dbReference type="PANTHER" id="PTHR16469">
    <property type="entry name" value="UBIQUITIN-ASSOCIATED AND SH3 DOMAIN-CONTAINING BA-RELATED"/>
    <property type="match status" value="1"/>
</dbReference>
<dbReference type="OrthoDB" id="302430at2759"/>
<evidence type="ECO:0008006" key="3">
    <source>
        <dbReference type="Google" id="ProtNLM"/>
    </source>
</evidence>
<proteinExistence type="predicted"/>
<dbReference type="Pfam" id="PF00300">
    <property type="entry name" value="His_Phos_1"/>
    <property type="match status" value="1"/>
</dbReference>
<name>A0A8J8NLI8_HALGN</name>
<evidence type="ECO:0000313" key="2">
    <source>
        <dbReference type="Proteomes" id="UP000785679"/>
    </source>
</evidence>
<keyword evidence="2" id="KW-1185">Reference proteome</keyword>
<dbReference type="PANTHER" id="PTHR16469:SF27">
    <property type="entry name" value="UBIQUITIN-ASSOCIATED AND SH3 DOMAIN-CONTAINING BA-RELATED"/>
    <property type="match status" value="1"/>
</dbReference>
<dbReference type="AlphaFoldDB" id="A0A8J8NLI8"/>
<comment type="caution">
    <text evidence="1">The sequence shown here is derived from an EMBL/GenBank/DDBJ whole genome shotgun (WGS) entry which is preliminary data.</text>
</comment>
<gene>
    <name evidence="1" type="ORF">FGO68_gene382</name>
</gene>
<protein>
    <recommendedName>
        <fullName evidence="3">Phosphoglycerate mutase</fullName>
    </recommendedName>
</protein>
<dbReference type="EMBL" id="RRYP01012967">
    <property type="protein sequence ID" value="TNV76785.1"/>
    <property type="molecule type" value="Genomic_DNA"/>
</dbReference>
<dbReference type="InterPro" id="IPR029033">
    <property type="entry name" value="His_PPase_superfam"/>
</dbReference>
<dbReference type="SUPFAM" id="SSF53254">
    <property type="entry name" value="Phosphoglycerate mutase-like"/>
    <property type="match status" value="1"/>
</dbReference>